<feature type="region of interest" description="Disordered" evidence="5">
    <location>
        <begin position="242"/>
        <end position="277"/>
    </location>
</feature>
<dbReference type="EMBL" id="CP029194">
    <property type="protein sequence ID" value="QES22628.1"/>
    <property type="molecule type" value="Genomic_DNA"/>
</dbReference>
<dbReference type="Gene3D" id="1.10.357.10">
    <property type="entry name" value="Tetracycline Repressor, domain 2"/>
    <property type="match status" value="1"/>
</dbReference>
<dbReference type="OrthoDB" id="3787664at2"/>
<feature type="DNA-binding region" description="H-T-H motif" evidence="4">
    <location>
        <begin position="72"/>
        <end position="91"/>
    </location>
</feature>
<evidence type="ECO:0000313" key="7">
    <source>
        <dbReference type="EMBL" id="QES22628.1"/>
    </source>
</evidence>
<organism evidence="7 8">
    <name type="scientific">Streptomyces venezuelae</name>
    <dbReference type="NCBI Taxonomy" id="54571"/>
    <lineage>
        <taxon>Bacteria</taxon>
        <taxon>Bacillati</taxon>
        <taxon>Actinomycetota</taxon>
        <taxon>Actinomycetes</taxon>
        <taxon>Kitasatosporales</taxon>
        <taxon>Streptomycetaceae</taxon>
        <taxon>Streptomyces</taxon>
    </lineage>
</organism>
<evidence type="ECO:0000256" key="3">
    <source>
        <dbReference type="ARBA" id="ARBA00023163"/>
    </source>
</evidence>
<dbReference type="PRINTS" id="PR00455">
    <property type="entry name" value="HTHTETR"/>
</dbReference>
<sequence length="277" mass="29088">MSSFRGTPATVRPSGTFCQSCTSCTFGRRGRSLRTVSTKPPSLTERRKAATQLDIARAAAELFTERGPDGTTAEDIALRAGVALRTFYRYFRSKQDAVAPLLAGGADRWRDQLAAAGPGARLPEALERSIAESLAAEDEEAAEGVLWTRGLLRAAAEDPALRAVWYRVNQESEEKLREVLAGLAGPETDPLEIRLAAAAATDAIRIALETWAETDAPVRGEGSPAALAVRCLRELMGGMRLLGDASAGAGPDDGSGDGSRDGSQNGSGDGSRAGSVE</sequence>
<feature type="domain" description="HTH tetR-type" evidence="6">
    <location>
        <begin position="49"/>
        <end position="109"/>
    </location>
</feature>
<dbReference type="GO" id="GO:0003700">
    <property type="term" value="F:DNA-binding transcription factor activity"/>
    <property type="evidence" value="ECO:0007669"/>
    <property type="project" value="TreeGrafter"/>
</dbReference>
<evidence type="ECO:0000256" key="2">
    <source>
        <dbReference type="ARBA" id="ARBA00023125"/>
    </source>
</evidence>
<evidence type="ECO:0000259" key="6">
    <source>
        <dbReference type="PROSITE" id="PS50977"/>
    </source>
</evidence>
<dbReference type="PROSITE" id="PS01081">
    <property type="entry name" value="HTH_TETR_1"/>
    <property type="match status" value="1"/>
</dbReference>
<evidence type="ECO:0000256" key="5">
    <source>
        <dbReference type="SAM" id="MobiDB-lite"/>
    </source>
</evidence>
<name>A0A5P2AYK6_STRVZ</name>
<dbReference type="InterPro" id="IPR009057">
    <property type="entry name" value="Homeodomain-like_sf"/>
</dbReference>
<dbReference type="InterPro" id="IPR001647">
    <property type="entry name" value="HTH_TetR"/>
</dbReference>
<dbReference type="PROSITE" id="PS50977">
    <property type="entry name" value="HTH_TETR_2"/>
    <property type="match status" value="1"/>
</dbReference>
<dbReference type="InterPro" id="IPR023772">
    <property type="entry name" value="DNA-bd_HTH_TetR-type_CS"/>
</dbReference>
<accession>A0A5P2AYK6</accession>
<evidence type="ECO:0000256" key="4">
    <source>
        <dbReference type="PROSITE-ProRule" id="PRU00335"/>
    </source>
</evidence>
<evidence type="ECO:0000256" key="1">
    <source>
        <dbReference type="ARBA" id="ARBA00023015"/>
    </source>
</evidence>
<evidence type="ECO:0000313" key="8">
    <source>
        <dbReference type="Proteomes" id="UP000324106"/>
    </source>
</evidence>
<gene>
    <name evidence="7" type="ORF">DEJ46_28895</name>
</gene>
<dbReference type="GO" id="GO:0000976">
    <property type="term" value="F:transcription cis-regulatory region binding"/>
    <property type="evidence" value="ECO:0007669"/>
    <property type="project" value="TreeGrafter"/>
</dbReference>
<keyword evidence="1" id="KW-0805">Transcription regulation</keyword>
<keyword evidence="2 4" id="KW-0238">DNA-binding</keyword>
<dbReference type="PANTHER" id="PTHR30055">
    <property type="entry name" value="HTH-TYPE TRANSCRIPTIONAL REGULATOR RUTR"/>
    <property type="match status" value="1"/>
</dbReference>
<dbReference type="InterPro" id="IPR050109">
    <property type="entry name" value="HTH-type_TetR-like_transc_reg"/>
</dbReference>
<dbReference type="AlphaFoldDB" id="A0A5P2AYK6"/>
<dbReference type="Pfam" id="PF00440">
    <property type="entry name" value="TetR_N"/>
    <property type="match status" value="1"/>
</dbReference>
<dbReference type="SUPFAM" id="SSF46689">
    <property type="entry name" value="Homeodomain-like"/>
    <property type="match status" value="1"/>
</dbReference>
<keyword evidence="3" id="KW-0804">Transcription</keyword>
<dbReference type="Proteomes" id="UP000324106">
    <property type="component" value="Chromosome"/>
</dbReference>
<dbReference type="PANTHER" id="PTHR30055:SF238">
    <property type="entry name" value="MYCOFACTOCIN BIOSYNTHESIS TRANSCRIPTIONAL REGULATOR MFTR-RELATED"/>
    <property type="match status" value="1"/>
</dbReference>
<reference evidence="7 8" key="1">
    <citation type="submission" date="2018-05" db="EMBL/GenBank/DDBJ databases">
        <title>Streptomyces venezuelae.</title>
        <authorList>
            <person name="Kim W."/>
            <person name="Lee N."/>
            <person name="Cho B.-K."/>
        </authorList>
    </citation>
    <scope>NUCLEOTIDE SEQUENCE [LARGE SCALE GENOMIC DNA]</scope>
    <source>
        <strain evidence="7 8">ATCC 15068</strain>
    </source>
</reference>
<protein>
    <submittedName>
        <fullName evidence="7">TetR family transcriptional regulator</fullName>
    </submittedName>
</protein>
<proteinExistence type="predicted"/>